<keyword evidence="2" id="KW-1185">Reference proteome</keyword>
<organism evidence="1 2">
    <name type="scientific">Entomophthora muscae</name>
    <dbReference type="NCBI Taxonomy" id="34485"/>
    <lineage>
        <taxon>Eukaryota</taxon>
        <taxon>Fungi</taxon>
        <taxon>Fungi incertae sedis</taxon>
        <taxon>Zoopagomycota</taxon>
        <taxon>Entomophthoromycotina</taxon>
        <taxon>Entomophthoromycetes</taxon>
        <taxon>Entomophthorales</taxon>
        <taxon>Entomophthoraceae</taxon>
        <taxon>Entomophthora</taxon>
    </lineage>
</organism>
<comment type="caution">
    <text evidence="1">The sequence shown here is derived from an EMBL/GenBank/DDBJ whole genome shotgun (WGS) entry which is preliminary data.</text>
</comment>
<dbReference type="Proteomes" id="UP001165960">
    <property type="component" value="Unassembled WGS sequence"/>
</dbReference>
<reference evidence="1" key="1">
    <citation type="submission" date="2022-04" db="EMBL/GenBank/DDBJ databases">
        <title>Genome of the entomopathogenic fungus Entomophthora muscae.</title>
        <authorList>
            <person name="Elya C."/>
            <person name="Lovett B.R."/>
            <person name="Lee E."/>
            <person name="Macias A.M."/>
            <person name="Hajek A.E."/>
            <person name="De Bivort B.L."/>
            <person name="Kasson M.T."/>
            <person name="De Fine Licht H.H."/>
            <person name="Stajich J.E."/>
        </authorList>
    </citation>
    <scope>NUCLEOTIDE SEQUENCE</scope>
    <source>
        <strain evidence="1">Berkeley</strain>
    </source>
</reference>
<proteinExistence type="predicted"/>
<accession>A0ACC2SJH5</accession>
<evidence type="ECO:0000313" key="1">
    <source>
        <dbReference type="EMBL" id="KAJ9062312.1"/>
    </source>
</evidence>
<gene>
    <name evidence="1" type="ORF">DSO57_1012103</name>
</gene>
<evidence type="ECO:0000313" key="2">
    <source>
        <dbReference type="Proteomes" id="UP001165960"/>
    </source>
</evidence>
<protein>
    <submittedName>
        <fullName evidence="1">Uncharacterized protein</fullName>
    </submittedName>
</protein>
<dbReference type="EMBL" id="QTSX02005013">
    <property type="protein sequence ID" value="KAJ9062312.1"/>
    <property type="molecule type" value="Genomic_DNA"/>
</dbReference>
<name>A0ACC2SJH5_9FUNG</name>
<sequence length="65" mass="7112">MPIPTSKRSPQVIVPGKLGALLAQTQPNLAIKHPKVVEAKLKSILADGKDKLQIITGMHRQYVLM</sequence>